<accession>A0A518AVH1</accession>
<dbReference type="InterPro" id="IPR011453">
    <property type="entry name" value="DUF1559"/>
</dbReference>
<dbReference type="NCBIfam" id="TIGR04294">
    <property type="entry name" value="pre_pil_HX9DG"/>
    <property type="match status" value="1"/>
</dbReference>
<organism evidence="3 4">
    <name type="scientific">Aeoliella mucimassa</name>
    <dbReference type="NCBI Taxonomy" id="2527972"/>
    <lineage>
        <taxon>Bacteria</taxon>
        <taxon>Pseudomonadati</taxon>
        <taxon>Planctomycetota</taxon>
        <taxon>Planctomycetia</taxon>
        <taxon>Pirellulales</taxon>
        <taxon>Lacipirellulaceae</taxon>
        <taxon>Aeoliella</taxon>
    </lineage>
</organism>
<dbReference type="KEGG" id="amuc:Pan181_49510"/>
<keyword evidence="1" id="KW-0472">Membrane</keyword>
<dbReference type="InterPro" id="IPR012902">
    <property type="entry name" value="N_methyl_site"/>
</dbReference>
<dbReference type="PROSITE" id="PS00409">
    <property type="entry name" value="PROKAR_NTER_METHYL"/>
    <property type="match status" value="1"/>
</dbReference>
<dbReference type="PANTHER" id="PTHR30093:SF2">
    <property type="entry name" value="TYPE II SECRETION SYSTEM PROTEIN H"/>
    <property type="match status" value="1"/>
</dbReference>
<dbReference type="InterPro" id="IPR027558">
    <property type="entry name" value="Pre_pil_HX9DG_C"/>
</dbReference>
<dbReference type="Proteomes" id="UP000315750">
    <property type="component" value="Chromosome"/>
</dbReference>
<dbReference type="RefSeq" id="WP_145251065.1">
    <property type="nucleotide sequence ID" value="NZ_CP036278.1"/>
</dbReference>
<feature type="transmembrane region" description="Helical" evidence="1">
    <location>
        <begin position="27"/>
        <end position="45"/>
    </location>
</feature>
<proteinExistence type="predicted"/>
<evidence type="ECO:0000256" key="1">
    <source>
        <dbReference type="SAM" id="Phobius"/>
    </source>
</evidence>
<dbReference type="AlphaFoldDB" id="A0A518AVH1"/>
<dbReference type="NCBIfam" id="TIGR02532">
    <property type="entry name" value="IV_pilin_GFxxxE"/>
    <property type="match status" value="1"/>
</dbReference>
<feature type="domain" description="DUF1559" evidence="2">
    <location>
        <begin position="46"/>
        <end position="350"/>
    </location>
</feature>
<name>A0A518AVH1_9BACT</name>
<dbReference type="InterPro" id="IPR045584">
    <property type="entry name" value="Pilin-like"/>
</dbReference>
<protein>
    <submittedName>
        <fullName evidence="3">Putative major pilin subunit</fullName>
    </submittedName>
</protein>
<dbReference type="PANTHER" id="PTHR30093">
    <property type="entry name" value="GENERAL SECRETION PATHWAY PROTEIN G"/>
    <property type="match status" value="1"/>
</dbReference>
<gene>
    <name evidence="3" type="ORF">Pan181_49510</name>
</gene>
<dbReference type="EMBL" id="CP036278">
    <property type="protein sequence ID" value="QDU58711.1"/>
    <property type="molecule type" value="Genomic_DNA"/>
</dbReference>
<sequence length="369" mass="39851">MATYCPRTANFASCPPKQGRGFTLVELLVVIAIIGILVALLLPAVQAARESARRMSCTNNLKNLTLAMVNHESTYGKMPSSGWKGHWTGDPDRGHGKEQPGCWMFSVLPFIEQQQLYDLGVGLTGSDRFAALQVRNATPLAIMNCPSRRTGGPYAVTAGGSVLSGDGTGNAGWYTMSQGSRGDYATNVGDETSFDSICLNIAPDNYNRELWSKDFPPSADEYSGVSFCGTAVKLRQITDGLSNTIALGEKWVPRETIESLQGWAADDWGMFVGFQDDTVRSTYYVGYSRAGVPRAATHLPRSTDESITDVVADVGDGISRELFGSSHPGVCLFSMCDGSVQGIAFDVDPEAYRRMGSRFDGGENKISNR</sequence>
<reference evidence="3 4" key="1">
    <citation type="submission" date="2019-02" db="EMBL/GenBank/DDBJ databases">
        <title>Deep-cultivation of Planctomycetes and their phenomic and genomic characterization uncovers novel biology.</title>
        <authorList>
            <person name="Wiegand S."/>
            <person name="Jogler M."/>
            <person name="Boedeker C."/>
            <person name="Pinto D."/>
            <person name="Vollmers J."/>
            <person name="Rivas-Marin E."/>
            <person name="Kohn T."/>
            <person name="Peeters S.H."/>
            <person name="Heuer A."/>
            <person name="Rast P."/>
            <person name="Oberbeckmann S."/>
            <person name="Bunk B."/>
            <person name="Jeske O."/>
            <person name="Meyerdierks A."/>
            <person name="Storesund J.E."/>
            <person name="Kallscheuer N."/>
            <person name="Luecker S."/>
            <person name="Lage O.M."/>
            <person name="Pohl T."/>
            <person name="Merkel B.J."/>
            <person name="Hornburger P."/>
            <person name="Mueller R.-W."/>
            <person name="Bruemmer F."/>
            <person name="Labrenz M."/>
            <person name="Spormann A.M."/>
            <person name="Op den Camp H."/>
            <person name="Overmann J."/>
            <person name="Amann R."/>
            <person name="Jetten M.S.M."/>
            <person name="Mascher T."/>
            <person name="Medema M.H."/>
            <person name="Devos D.P."/>
            <person name="Kaster A.-K."/>
            <person name="Ovreas L."/>
            <person name="Rohde M."/>
            <person name="Galperin M.Y."/>
            <person name="Jogler C."/>
        </authorList>
    </citation>
    <scope>NUCLEOTIDE SEQUENCE [LARGE SCALE GENOMIC DNA]</scope>
    <source>
        <strain evidence="3 4">Pan181</strain>
    </source>
</reference>
<evidence type="ECO:0000259" key="2">
    <source>
        <dbReference type="Pfam" id="PF07596"/>
    </source>
</evidence>
<dbReference type="Pfam" id="PF07596">
    <property type="entry name" value="SBP_bac_10"/>
    <property type="match status" value="1"/>
</dbReference>
<dbReference type="SUPFAM" id="SSF54523">
    <property type="entry name" value="Pili subunits"/>
    <property type="match status" value="1"/>
</dbReference>
<dbReference type="Pfam" id="PF07963">
    <property type="entry name" value="N_methyl"/>
    <property type="match status" value="1"/>
</dbReference>
<keyword evidence="1" id="KW-0812">Transmembrane</keyword>
<evidence type="ECO:0000313" key="4">
    <source>
        <dbReference type="Proteomes" id="UP000315750"/>
    </source>
</evidence>
<keyword evidence="1" id="KW-1133">Transmembrane helix</keyword>
<dbReference type="Gene3D" id="3.30.700.10">
    <property type="entry name" value="Glycoprotein, Type 4 Pilin"/>
    <property type="match status" value="1"/>
</dbReference>
<keyword evidence="4" id="KW-1185">Reference proteome</keyword>
<evidence type="ECO:0000313" key="3">
    <source>
        <dbReference type="EMBL" id="QDU58711.1"/>
    </source>
</evidence>